<feature type="compositionally biased region" description="Basic and acidic residues" evidence="2">
    <location>
        <begin position="335"/>
        <end position="353"/>
    </location>
</feature>
<feature type="compositionally biased region" description="Pro residues" evidence="2">
    <location>
        <begin position="283"/>
        <end position="293"/>
    </location>
</feature>
<feature type="coiled-coil region" evidence="1">
    <location>
        <begin position="582"/>
        <end position="609"/>
    </location>
</feature>
<feature type="region of interest" description="Disordered" evidence="2">
    <location>
        <begin position="123"/>
        <end position="202"/>
    </location>
</feature>
<evidence type="ECO:0000313" key="4">
    <source>
        <dbReference type="EMBL" id="GAA1662391.1"/>
    </source>
</evidence>
<evidence type="ECO:0008006" key="6">
    <source>
        <dbReference type="Google" id="ProtNLM"/>
    </source>
</evidence>
<gene>
    <name evidence="4" type="ORF">GCM10009765_09800</name>
</gene>
<feature type="compositionally biased region" description="Low complexity" evidence="2">
    <location>
        <begin position="70"/>
        <end position="106"/>
    </location>
</feature>
<feature type="transmembrane region" description="Helical" evidence="3">
    <location>
        <begin position="772"/>
        <end position="796"/>
    </location>
</feature>
<feature type="region of interest" description="Disordered" evidence="2">
    <location>
        <begin position="227"/>
        <end position="359"/>
    </location>
</feature>
<organism evidence="4 5">
    <name type="scientific">Fodinicola feengrottensis</name>
    <dbReference type="NCBI Taxonomy" id="435914"/>
    <lineage>
        <taxon>Bacteria</taxon>
        <taxon>Bacillati</taxon>
        <taxon>Actinomycetota</taxon>
        <taxon>Actinomycetes</taxon>
        <taxon>Mycobacteriales</taxon>
        <taxon>Fodinicola</taxon>
    </lineage>
</organism>
<sequence length="1241" mass="130637">MAWGCAVRAPADDREKHRQPVPRGAATKTTEEAESAQSPGSPPSRPLSPAALQRLQGSAGNRAVSRMLATRRPASTRTTAAAAAARKPAAATPAPAVSAPTAAVPSSIVAGSAAVSVPVEGPSVQRLAPGTTAAPAHRAGPQADPKFSALKADIKGKQQNMAKHSPPQSEAAASQAAAKPPQDDKEAQGKTANAEKMNAAKPGDFDKAAFIKAVNDAIAAQAPKNLEEADEFGSSGKADAVKGQVQGKVSDGKKASAGQIETTTKAAPDTSKAVEKPVTPLKPDQPPPTPGVPNPANAVPDKAPALATDFSAGPAQVNDEMAQAGVTEEQLGKSNEPEFKGALDAKKEGEQHSETAPGVVRAAEDKTLAGAKAEAGQSGATAMTALANDRKVAGAQVATAKEGAKSKDELQRAQVTAKLQKVFDTTKTEVEGILSNLDKQVDEKFTRDEKAARDAFTAEHKRKMDEYKDKRYSGWRGKLRWVKDKFSGLPDEANQIFVQARQGYVASMQRVISGVADLIGSELNRAKARIATGRTDLQAEVTKLPKDLQAIGKEAAGGFSSKFDELTESVDAKGSELVNTLASKYNEALKSVDEEISSEKEKNKGLIDKAIGAVKGVIDTILKLKDLLLGVLAKAASAVMAIIKDPIGFLGNLVSAVGAGLKNFMSNIGDHLKKGLVSWLLGSMAEAGIELPDKFDLRGIVKMIASMLGLTWDAIKARIITRGVPAKAMDAVEKSVPVAQKLQSEGIGGIWEEIKEKVGDLKENLFSKISEYLIPTVLMAGITWIISLLNPASAFVKACKMIIDIVTFIVERGAQIIEFVGSVLDAVIAIAGGGAGGVPALIESALAKSIPVLIGALAAILGVGGIADKVKSFFQSLSKPVMKAVDFVVDKIVGFGKKIWSKMKATGGRIKDKFTGKSKTKADPQAAEAAGGKLSPTAVKAKAGNELKAAIGPTFSSASAVKSKAEAVYQANKSLGLRSITIKSSGKAGEFAAYVSASPEKLATKFVHEDFKVGIRVAESKAIEKAADLSPEEKAIAEQREARRLGVRRTVQHTSLTASWNSIALPRLKSQVRHAEDALDRLIRDGLASGRLPTAARNTLSIQILKSPCPNCKNILAKLAAETNTSIHLDILGLYHGEQEARDPVTGEKLKDPTSGKPVQKSLQDKNKQKEISIDALKELRAGGFTLSVLSLEKILEKHYEGVPLDDQERATIERKARKLQPIIDKINADAKEVETKVGEG</sequence>
<feature type="region of interest" description="Disordered" evidence="2">
    <location>
        <begin position="1143"/>
        <end position="1167"/>
    </location>
</feature>
<keyword evidence="3" id="KW-0812">Transmembrane</keyword>
<evidence type="ECO:0000256" key="1">
    <source>
        <dbReference type="SAM" id="Coils"/>
    </source>
</evidence>
<accession>A0ABP4S210</accession>
<dbReference type="EMBL" id="BAAANY010000003">
    <property type="protein sequence ID" value="GAA1662391.1"/>
    <property type="molecule type" value="Genomic_DNA"/>
</dbReference>
<feature type="compositionally biased region" description="Low complexity" evidence="2">
    <location>
        <begin position="165"/>
        <end position="180"/>
    </location>
</feature>
<proteinExistence type="predicted"/>
<keyword evidence="1" id="KW-0175">Coiled coil</keyword>
<keyword evidence="3" id="KW-0472">Membrane</keyword>
<feature type="transmembrane region" description="Helical" evidence="3">
    <location>
        <begin position="816"/>
        <end position="838"/>
    </location>
</feature>
<dbReference type="Proteomes" id="UP001500618">
    <property type="component" value="Unassembled WGS sequence"/>
</dbReference>
<keyword evidence="3" id="KW-1133">Transmembrane helix</keyword>
<protein>
    <recommendedName>
        <fullName evidence="6">APOBEC-like N-terminal domain-containing protein</fullName>
    </recommendedName>
</protein>
<name>A0ABP4S210_9ACTN</name>
<evidence type="ECO:0000256" key="3">
    <source>
        <dbReference type="SAM" id="Phobius"/>
    </source>
</evidence>
<keyword evidence="5" id="KW-1185">Reference proteome</keyword>
<comment type="caution">
    <text evidence="4">The sequence shown here is derived from an EMBL/GenBank/DDBJ whole genome shotgun (WGS) entry which is preliminary data.</text>
</comment>
<evidence type="ECO:0000256" key="2">
    <source>
        <dbReference type="SAM" id="MobiDB-lite"/>
    </source>
</evidence>
<evidence type="ECO:0000313" key="5">
    <source>
        <dbReference type="Proteomes" id="UP001500618"/>
    </source>
</evidence>
<feature type="region of interest" description="Disordered" evidence="2">
    <location>
        <begin position="1"/>
        <end position="106"/>
    </location>
</feature>
<feature type="compositionally biased region" description="Basic and acidic residues" evidence="2">
    <location>
        <begin position="1143"/>
        <end position="1154"/>
    </location>
</feature>
<reference evidence="5" key="1">
    <citation type="journal article" date="2019" name="Int. J. Syst. Evol. Microbiol.">
        <title>The Global Catalogue of Microorganisms (GCM) 10K type strain sequencing project: providing services to taxonomists for standard genome sequencing and annotation.</title>
        <authorList>
            <consortium name="The Broad Institute Genomics Platform"/>
            <consortium name="The Broad Institute Genome Sequencing Center for Infectious Disease"/>
            <person name="Wu L."/>
            <person name="Ma J."/>
        </authorList>
    </citation>
    <scope>NUCLEOTIDE SEQUENCE [LARGE SCALE GENOMIC DNA]</scope>
    <source>
        <strain evidence="5">JCM 14718</strain>
    </source>
</reference>